<name>A0A316YEF1_9BASI</name>
<evidence type="ECO:0000313" key="1">
    <source>
        <dbReference type="EMBL" id="PWN86413.1"/>
    </source>
</evidence>
<sequence length="90" mass="10676">MPPTVPINHYGDPRDQQNGDARLKFNYELFNCNNFNIRYWSWNYRGCWHQTCPPVVPRSLSGIEPLFPVTRCNHGRPLSYHRKLIGQIFE</sequence>
<dbReference type="RefSeq" id="XP_025373611.1">
    <property type="nucleotide sequence ID" value="XM_025523332.1"/>
</dbReference>
<organism evidence="1 2">
    <name type="scientific">Acaromyces ingoldii</name>
    <dbReference type="NCBI Taxonomy" id="215250"/>
    <lineage>
        <taxon>Eukaryota</taxon>
        <taxon>Fungi</taxon>
        <taxon>Dikarya</taxon>
        <taxon>Basidiomycota</taxon>
        <taxon>Ustilaginomycotina</taxon>
        <taxon>Exobasidiomycetes</taxon>
        <taxon>Exobasidiales</taxon>
        <taxon>Cryptobasidiaceae</taxon>
        <taxon>Acaromyces</taxon>
    </lineage>
</organism>
<gene>
    <name evidence="1" type="ORF">FA10DRAFT_276667</name>
</gene>
<proteinExistence type="predicted"/>
<dbReference type="AlphaFoldDB" id="A0A316YEF1"/>
<dbReference type="Proteomes" id="UP000245768">
    <property type="component" value="Unassembled WGS sequence"/>
</dbReference>
<dbReference type="GeneID" id="37045248"/>
<protein>
    <submittedName>
        <fullName evidence="1">Uncharacterized protein</fullName>
    </submittedName>
</protein>
<dbReference type="EMBL" id="KZ819657">
    <property type="protein sequence ID" value="PWN86413.1"/>
    <property type="molecule type" value="Genomic_DNA"/>
</dbReference>
<dbReference type="InParanoid" id="A0A316YEF1"/>
<keyword evidence="2" id="KW-1185">Reference proteome</keyword>
<dbReference type="STRING" id="215250.A0A316YEF1"/>
<dbReference type="OrthoDB" id="3335328at2759"/>
<accession>A0A316YEF1</accession>
<evidence type="ECO:0000313" key="2">
    <source>
        <dbReference type="Proteomes" id="UP000245768"/>
    </source>
</evidence>
<reference evidence="1" key="1">
    <citation type="journal article" date="2018" name="Mol. Biol. Evol.">
        <title>Broad Genomic Sampling Reveals a Smut Pathogenic Ancestry of the Fungal Clade Ustilaginomycotina.</title>
        <authorList>
            <person name="Kijpornyongpan T."/>
            <person name="Mondo S.J."/>
            <person name="Barry K."/>
            <person name="Sandor L."/>
            <person name="Lee J."/>
            <person name="Lipzen A."/>
            <person name="Pangilinan J."/>
            <person name="LaButti K."/>
            <person name="Hainaut M."/>
            <person name="Henrissat B."/>
            <person name="Grigoriev I.V."/>
            <person name="Spatafora J.W."/>
            <person name="Aime M.C."/>
        </authorList>
    </citation>
    <scope>NUCLEOTIDE SEQUENCE [LARGE SCALE GENOMIC DNA]</scope>
    <source>
        <strain evidence="1">MCA 4198</strain>
    </source>
</reference>